<dbReference type="KEGG" id="dpa:109543254"/>
<accession>A0AAR5Q5A0</accession>
<dbReference type="PANTHER" id="PTHR14659:SF1">
    <property type="entry name" value="ALPHA- AND GAMMA-ADAPTIN-BINDING PROTEIN P34"/>
    <property type="match status" value="1"/>
</dbReference>
<organism evidence="1 2">
    <name type="scientific">Dendroctonus ponderosae</name>
    <name type="common">Mountain pine beetle</name>
    <dbReference type="NCBI Taxonomy" id="77166"/>
    <lineage>
        <taxon>Eukaryota</taxon>
        <taxon>Metazoa</taxon>
        <taxon>Ecdysozoa</taxon>
        <taxon>Arthropoda</taxon>
        <taxon>Hexapoda</taxon>
        <taxon>Insecta</taxon>
        <taxon>Pterygota</taxon>
        <taxon>Neoptera</taxon>
        <taxon>Endopterygota</taxon>
        <taxon>Coleoptera</taxon>
        <taxon>Polyphaga</taxon>
        <taxon>Cucujiformia</taxon>
        <taxon>Curculionidae</taxon>
        <taxon>Scolytinae</taxon>
        <taxon>Dendroctonus</taxon>
    </lineage>
</organism>
<dbReference type="Gene3D" id="3.40.50.11960">
    <property type="match status" value="1"/>
</dbReference>
<proteinExistence type="predicted"/>
<keyword evidence="2" id="KW-1185">Reference proteome</keyword>
<dbReference type="Proteomes" id="UP000019118">
    <property type="component" value="Unassembled WGS sequence"/>
</dbReference>
<dbReference type="GeneID" id="109543254"/>
<evidence type="ECO:0000313" key="2">
    <source>
        <dbReference type="Proteomes" id="UP000019118"/>
    </source>
</evidence>
<dbReference type="EnsemblMetazoa" id="XM_019912874.1">
    <property type="protein sequence ID" value="XP_019768433.1"/>
    <property type="gene ID" value="LOC109543254"/>
</dbReference>
<evidence type="ECO:0000313" key="1">
    <source>
        <dbReference type="EnsemblMetazoa" id="XP_019768433.1"/>
    </source>
</evidence>
<evidence type="ECO:0008006" key="3">
    <source>
        <dbReference type="Google" id="ProtNLM"/>
    </source>
</evidence>
<dbReference type="PANTHER" id="PTHR14659">
    <property type="entry name" value="ALPHA- AND GAMMA-ADAPTIN-BINDING PROTEIN P34"/>
    <property type="match status" value="1"/>
</dbReference>
<name>A0AAR5Q5A0_DENPD</name>
<reference evidence="2" key="1">
    <citation type="journal article" date="2013" name="Genome Biol.">
        <title>Draft genome of the mountain pine beetle, Dendroctonus ponderosae Hopkins, a major forest pest.</title>
        <authorList>
            <person name="Keeling C.I."/>
            <person name="Yuen M.M."/>
            <person name="Liao N.Y."/>
            <person name="Docking T.R."/>
            <person name="Chan S.K."/>
            <person name="Taylor G.A."/>
            <person name="Palmquist D.L."/>
            <person name="Jackman S.D."/>
            <person name="Nguyen A."/>
            <person name="Li M."/>
            <person name="Henderson H."/>
            <person name="Janes J.K."/>
            <person name="Zhao Y."/>
            <person name="Pandoh P."/>
            <person name="Moore R."/>
            <person name="Sperling F.A."/>
            <person name="Huber D.P."/>
            <person name="Birol I."/>
            <person name="Jones S.J."/>
            <person name="Bohlmann J."/>
        </authorList>
    </citation>
    <scope>NUCLEOTIDE SEQUENCE</scope>
</reference>
<reference evidence="1" key="2">
    <citation type="submission" date="2024-08" db="UniProtKB">
        <authorList>
            <consortium name="EnsemblMetazoa"/>
        </authorList>
    </citation>
    <scope>IDENTIFICATION</scope>
</reference>
<protein>
    <recommendedName>
        <fullName evidence="3">Alpha-and gamma-adaptin-binding protein p34</fullName>
    </recommendedName>
</protein>
<dbReference type="Pfam" id="PF10199">
    <property type="entry name" value="Adaptin_binding"/>
    <property type="match status" value="1"/>
</dbReference>
<dbReference type="InterPro" id="IPR019341">
    <property type="entry name" value="Alpha/Gamma-adaptin-bd_p34"/>
</dbReference>
<dbReference type="AlphaFoldDB" id="A0AAR5Q5A0"/>
<sequence>MNDLPTIVVVSSSNTKPKSLIKLITKETPTELPSGLFKQPWKIDTKYYSAIVNLIGVAELFEFSEDFLNQIEALIIHMDSNKGSGLDDLKQWEKLETESDPEIKLLIANYCNEETKITRSDAVTWCLNKGFEFVELYPSDMQTIQNSDEDIIIEKFGVNRVIESLEAHTWSNLVLKKMKNPSSQTTGSSKCCSQVVAPMMVEKSDDLPDEFLGEDDFTELFTHLHMMKDSLQSLPISQRKQCAEQMVTAFWKAIGDEDESLDNI</sequence>